<reference evidence="1 2" key="1">
    <citation type="submission" date="2016-09" db="EMBL/GenBank/DDBJ databases">
        <authorList>
            <person name="Doonan J."/>
            <person name="Pachebat J.A."/>
            <person name="Golyshin P.N."/>
            <person name="Denman S."/>
            <person name="Mcdonald J.E."/>
        </authorList>
    </citation>
    <scope>NUCLEOTIDE SEQUENCE [LARGE SCALE GENOMIC DNA]</scope>
    <source>
        <strain evidence="1 2">NCPPB 3934</strain>
    </source>
</reference>
<evidence type="ECO:0000313" key="1">
    <source>
        <dbReference type="EMBL" id="RLM26534.1"/>
    </source>
</evidence>
<dbReference type="AlphaFoldDB" id="A0A421DRA4"/>
<dbReference type="RefSeq" id="WP_121574203.1">
    <property type="nucleotide sequence ID" value="NZ_MJLZ01000008.1"/>
</dbReference>
<proteinExistence type="predicted"/>
<keyword evidence="2" id="KW-1185">Reference proteome</keyword>
<sequence length="118" mass="13948">MYEYNYQRMQEERREQYERRLPHDPVEQAVLAERIEYLRRNAHLFNRMKQIIAAECVVAGNDERPVHRLVESPEMEELLDEFQKKIFAMTVKAERINELERKAPAFAGAIPVSGDQTA</sequence>
<dbReference type="Proteomes" id="UP000285648">
    <property type="component" value="Unassembled WGS sequence"/>
</dbReference>
<evidence type="ECO:0000313" key="2">
    <source>
        <dbReference type="Proteomes" id="UP000285648"/>
    </source>
</evidence>
<dbReference type="EMBL" id="MJLZ01000008">
    <property type="protein sequence ID" value="RLM26534.1"/>
    <property type="molecule type" value="Genomic_DNA"/>
</dbReference>
<accession>A0A421DRA4</accession>
<protein>
    <recommendedName>
        <fullName evidence="3">Terminase</fullName>
    </recommendedName>
</protein>
<organism evidence="1 2">
    <name type="scientific">Brenneria alni</name>
    <dbReference type="NCBI Taxonomy" id="71656"/>
    <lineage>
        <taxon>Bacteria</taxon>
        <taxon>Pseudomonadati</taxon>
        <taxon>Pseudomonadota</taxon>
        <taxon>Gammaproteobacteria</taxon>
        <taxon>Enterobacterales</taxon>
        <taxon>Pectobacteriaceae</taxon>
        <taxon>Brenneria</taxon>
    </lineage>
</organism>
<comment type="caution">
    <text evidence="1">The sequence shown here is derived from an EMBL/GenBank/DDBJ whole genome shotgun (WGS) entry which is preliminary data.</text>
</comment>
<evidence type="ECO:0008006" key="3">
    <source>
        <dbReference type="Google" id="ProtNLM"/>
    </source>
</evidence>
<gene>
    <name evidence="1" type="ORF">BIY29_05615</name>
</gene>
<dbReference type="OrthoDB" id="6433428at2"/>
<name>A0A421DRA4_9GAMM</name>